<sequence length="207" mass="23760">MNITQITIGIIAIQLILRSGSLGNFPISRAKIIGSSTNNISLSNILNRDDGKRLVPDNIIRMNESGKKAIKRSYKGNFIEIGDDKGSFIIINENESIAIEAKESYIFSGFKVDDVYFIRSRREFKYKPFKYILAVQNNEIKLFYSGHDGVLKDVSHYAHEKFQRFNLYFEGFDNGAIHIISIRGINNFQLRNLKEVNNVLTYIKLKK</sequence>
<reference evidence="1" key="2">
    <citation type="submission" date="2021-04" db="EMBL/GenBank/DDBJ databases">
        <authorList>
            <person name="Dong X."/>
        </authorList>
    </citation>
    <scope>NUCLEOTIDE SEQUENCE</scope>
    <source>
        <strain evidence="1">ZWT</strain>
    </source>
</reference>
<proteinExistence type="predicted"/>
<evidence type="ECO:0000313" key="2">
    <source>
        <dbReference type="Proteomes" id="UP001056429"/>
    </source>
</evidence>
<reference evidence="1" key="1">
    <citation type="journal article" date="2021" name="mSystems">
        <title>Bacteria and Archaea Synergistically Convert Glycine Betaine to Biogenic Methane in the Formosa Cold Seep of the South China Sea.</title>
        <authorList>
            <person name="Li L."/>
            <person name="Zhang W."/>
            <person name="Zhang S."/>
            <person name="Song L."/>
            <person name="Sun Q."/>
            <person name="Zhang H."/>
            <person name="Xiang H."/>
            <person name="Dong X."/>
        </authorList>
    </citation>
    <scope>NUCLEOTIDE SEQUENCE</scope>
    <source>
        <strain evidence="1">ZWT</strain>
    </source>
</reference>
<dbReference type="EMBL" id="JAGSOJ010000006">
    <property type="protein sequence ID" value="MCM1992567.1"/>
    <property type="molecule type" value="Genomic_DNA"/>
</dbReference>
<organism evidence="1 2">
    <name type="scientific">Oceanirhabdus seepicola</name>
    <dbReference type="NCBI Taxonomy" id="2828781"/>
    <lineage>
        <taxon>Bacteria</taxon>
        <taxon>Bacillati</taxon>
        <taxon>Bacillota</taxon>
        <taxon>Clostridia</taxon>
        <taxon>Eubacteriales</taxon>
        <taxon>Clostridiaceae</taxon>
        <taxon>Oceanirhabdus</taxon>
    </lineage>
</organism>
<gene>
    <name evidence="1" type="ORF">KDK92_22870</name>
</gene>
<evidence type="ECO:0000313" key="1">
    <source>
        <dbReference type="EMBL" id="MCM1992567.1"/>
    </source>
</evidence>
<dbReference type="Proteomes" id="UP001056429">
    <property type="component" value="Unassembled WGS sequence"/>
</dbReference>
<comment type="caution">
    <text evidence="1">The sequence shown here is derived from an EMBL/GenBank/DDBJ whole genome shotgun (WGS) entry which is preliminary data.</text>
</comment>
<keyword evidence="2" id="KW-1185">Reference proteome</keyword>
<dbReference type="RefSeq" id="WP_250861732.1">
    <property type="nucleotide sequence ID" value="NZ_JAGSOJ010000006.1"/>
</dbReference>
<dbReference type="AlphaFoldDB" id="A0A9J6P715"/>
<name>A0A9J6P715_9CLOT</name>
<protein>
    <submittedName>
        <fullName evidence="1">Uncharacterized protein</fullName>
    </submittedName>
</protein>
<accession>A0A9J6P715</accession>